<dbReference type="AlphaFoldDB" id="A0AAV4SMV6"/>
<keyword evidence="1" id="KW-1133">Transmembrane helix</keyword>
<organism evidence="2 3">
    <name type="scientific">Caerostris extrusa</name>
    <name type="common">Bark spider</name>
    <name type="synonym">Caerostris bankana</name>
    <dbReference type="NCBI Taxonomy" id="172846"/>
    <lineage>
        <taxon>Eukaryota</taxon>
        <taxon>Metazoa</taxon>
        <taxon>Ecdysozoa</taxon>
        <taxon>Arthropoda</taxon>
        <taxon>Chelicerata</taxon>
        <taxon>Arachnida</taxon>
        <taxon>Araneae</taxon>
        <taxon>Araneomorphae</taxon>
        <taxon>Entelegynae</taxon>
        <taxon>Araneoidea</taxon>
        <taxon>Araneidae</taxon>
        <taxon>Caerostris</taxon>
    </lineage>
</organism>
<evidence type="ECO:0000313" key="3">
    <source>
        <dbReference type="Proteomes" id="UP001054945"/>
    </source>
</evidence>
<dbReference type="EMBL" id="BPLR01009691">
    <property type="protein sequence ID" value="GIY33800.1"/>
    <property type="molecule type" value="Genomic_DNA"/>
</dbReference>
<accession>A0AAV4SMV6</accession>
<dbReference type="SUPFAM" id="SSF103473">
    <property type="entry name" value="MFS general substrate transporter"/>
    <property type="match status" value="1"/>
</dbReference>
<keyword evidence="1" id="KW-0812">Transmembrane</keyword>
<gene>
    <name evidence="2" type="primary">Orct_12</name>
    <name evidence="2" type="ORF">CEXT_660591</name>
</gene>
<comment type="caution">
    <text evidence="2">The sequence shown here is derived from an EMBL/GenBank/DDBJ whole genome shotgun (WGS) entry which is preliminary data.</text>
</comment>
<keyword evidence="1" id="KW-0472">Membrane</keyword>
<dbReference type="InterPro" id="IPR036259">
    <property type="entry name" value="MFS_trans_sf"/>
</dbReference>
<dbReference type="Gene3D" id="1.20.1250.20">
    <property type="entry name" value="MFS general substrate transporter like domains"/>
    <property type="match status" value="1"/>
</dbReference>
<name>A0AAV4SMV6_CAEEX</name>
<sequence length="108" mass="12455">MYYGLSFNTNDLAGNPYLNFFLAGVLEFPSYVILFWGIKKRGRRPTLIALMMVGGIACAAIAFVPTNLEIRLVPKVSEMSRTMHTLWAIKQENLFINERKRLEETRIR</sequence>
<feature type="transmembrane region" description="Helical" evidence="1">
    <location>
        <begin position="20"/>
        <end position="38"/>
    </location>
</feature>
<protein>
    <submittedName>
        <fullName evidence="2">Organic cation transporter protein</fullName>
    </submittedName>
</protein>
<keyword evidence="3" id="KW-1185">Reference proteome</keyword>
<feature type="transmembrane region" description="Helical" evidence="1">
    <location>
        <begin position="45"/>
        <end position="64"/>
    </location>
</feature>
<evidence type="ECO:0000256" key="1">
    <source>
        <dbReference type="SAM" id="Phobius"/>
    </source>
</evidence>
<reference evidence="2 3" key="1">
    <citation type="submission" date="2021-06" db="EMBL/GenBank/DDBJ databases">
        <title>Caerostris extrusa draft genome.</title>
        <authorList>
            <person name="Kono N."/>
            <person name="Arakawa K."/>
        </authorList>
    </citation>
    <scope>NUCLEOTIDE SEQUENCE [LARGE SCALE GENOMIC DNA]</scope>
</reference>
<evidence type="ECO:0000313" key="2">
    <source>
        <dbReference type="EMBL" id="GIY33800.1"/>
    </source>
</evidence>
<dbReference type="Proteomes" id="UP001054945">
    <property type="component" value="Unassembled WGS sequence"/>
</dbReference>
<proteinExistence type="predicted"/>